<keyword evidence="9" id="KW-0902">Two-component regulatory system</keyword>
<dbReference type="GO" id="GO:0000155">
    <property type="term" value="F:phosphorelay sensor kinase activity"/>
    <property type="evidence" value="ECO:0007669"/>
    <property type="project" value="InterPro"/>
</dbReference>
<dbReference type="Pfam" id="PF02518">
    <property type="entry name" value="HATPase_c"/>
    <property type="match status" value="1"/>
</dbReference>
<organism evidence="14 15">
    <name type="scientific">Vibrio brasiliensis LMG 20546</name>
    <dbReference type="NCBI Taxonomy" id="945543"/>
    <lineage>
        <taxon>Bacteria</taxon>
        <taxon>Pseudomonadati</taxon>
        <taxon>Pseudomonadota</taxon>
        <taxon>Gammaproteobacteria</taxon>
        <taxon>Vibrionales</taxon>
        <taxon>Vibrionaceae</taxon>
        <taxon>Vibrio</taxon>
        <taxon>Vibrio oreintalis group</taxon>
    </lineage>
</organism>
<evidence type="ECO:0000256" key="9">
    <source>
        <dbReference type="ARBA" id="ARBA00023012"/>
    </source>
</evidence>
<accession>E8LWM8</accession>
<dbReference type="SUPFAM" id="SSF55874">
    <property type="entry name" value="ATPase domain of HSP90 chaperone/DNA topoisomerase II/histidine kinase"/>
    <property type="match status" value="1"/>
</dbReference>
<dbReference type="SUPFAM" id="SSF158472">
    <property type="entry name" value="HAMP domain-like"/>
    <property type="match status" value="1"/>
</dbReference>
<dbReference type="InterPro" id="IPR036097">
    <property type="entry name" value="HisK_dim/P_sf"/>
</dbReference>
<dbReference type="PANTHER" id="PTHR45436">
    <property type="entry name" value="SENSOR HISTIDINE KINASE YKOH"/>
    <property type="match status" value="1"/>
</dbReference>
<evidence type="ECO:0000256" key="3">
    <source>
        <dbReference type="ARBA" id="ARBA00012438"/>
    </source>
</evidence>
<dbReference type="EC" id="2.7.13.3" evidence="3"/>
<keyword evidence="15" id="KW-1185">Reference proteome</keyword>
<dbReference type="Pfam" id="PF00672">
    <property type="entry name" value="HAMP"/>
    <property type="match status" value="1"/>
</dbReference>
<dbReference type="InterPro" id="IPR003594">
    <property type="entry name" value="HATPase_dom"/>
</dbReference>
<evidence type="ECO:0000256" key="11">
    <source>
        <dbReference type="SAM" id="Phobius"/>
    </source>
</evidence>
<dbReference type="CDD" id="cd00082">
    <property type="entry name" value="HisKA"/>
    <property type="match status" value="1"/>
</dbReference>
<evidence type="ECO:0000256" key="5">
    <source>
        <dbReference type="ARBA" id="ARBA00022679"/>
    </source>
</evidence>
<keyword evidence="7 14" id="KW-0418">Kinase</keyword>
<evidence type="ECO:0000256" key="4">
    <source>
        <dbReference type="ARBA" id="ARBA00022553"/>
    </source>
</evidence>
<dbReference type="Proteomes" id="UP000004371">
    <property type="component" value="Unassembled WGS sequence"/>
</dbReference>
<evidence type="ECO:0000256" key="2">
    <source>
        <dbReference type="ARBA" id="ARBA00004370"/>
    </source>
</evidence>
<dbReference type="STRING" id="945543.VIBR0546_17153"/>
<feature type="transmembrane region" description="Helical" evidence="11">
    <location>
        <begin position="181"/>
        <end position="204"/>
    </location>
</feature>
<dbReference type="SMART" id="SM00387">
    <property type="entry name" value="HATPase_c"/>
    <property type="match status" value="1"/>
</dbReference>
<dbReference type="CDD" id="cd06225">
    <property type="entry name" value="HAMP"/>
    <property type="match status" value="1"/>
</dbReference>
<name>E8LWM8_9VIBR</name>
<dbReference type="PANTHER" id="PTHR45436:SF5">
    <property type="entry name" value="SENSOR HISTIDINE KINASE TRCS"/>
    <property type="match status" value="1"/>
</dbReference>
<dbReference type="SMART" id="SM00304">
    <property type="entry name" value="HAMP"/>
    <property type="match status" value="1"/>
</dbReference>
<keyword evidence="8 11" id="KW-1133">Transmembrane helix</keyword>
<sequence>MRISLFQKLFAALLLSSTLVIATMAILINASFKDGFQQYLNEEELIKVRQLATRVSSYYSPNHEWYRIRQSPHIWASLLQQLGEVPPPIGRRPPPPEQAKTPTMPKPSIMAPLSARLNLFDAQQQLVLGPRENLKLHKEITLEKVPITLDAQVIGYITVAQNQSLTNQLAQRFLQSQTKHLATISIAVIVLSLLFALVCARYLLEPLRALHKGANAVGGGDLDYCIKHRGNDEIADVTKAFNHLVASLKQQEQLRERWLSDISHELRTPLAVLRGELEAVQDEIRKPQPELIDSLHQQVLTLTRLVDDLRATSQADLQQQLDLQQLNLDSLLTNVVASYDRRYQDKQLTLDYIAADDVASIIGDKHKLTQLMNNLLENSYRYTDSGGEVKVALTQRLDEVVLVVEDSSPGVPDEALSKLSDRLYRVDQSRSREFGGSGLGLSICNNIIQGHQGTLMLDHSHLGGLKVTVYLPINNPSH</sequence>
<dbReference type="Pfam" id="PF00512">
    <property type="entry name" value="HisKA"/>
    <property type="match status" value="1"/>
</dbReference>
<dbReference type="EMBL" id="AEVS01000077">
    <property type="protein sequence ID" value="EGA64779.1"/>
    <property type="molecule type" value="Genomic_DNA"/>
</dbReference>
<dbReference type="SUPFAM" id="SSF47384">
    <property type="entry name" value="Homodimeric domain of signal transducing histidine kinase"/>
    <property type="match status" value="1"/>
</dbReference>
<dbReference type="PROSITE" id="PS50109">
    <property type="entry name" value="HIS_KIN"/>
    <property type="match status" value="1"/>
</dbReference>
<evidence type="ECO:0000313" key="15">
    <source>
        <dbReference type="Proteomes" id="UP000004371"/>
    </source>
</evidence>
<dbReference type="SMART" id="SM00388">
    <property type="entry name" value="HisKA"/>
    <property type="match status" value="1"/>
</dbReference>
<dbReference type="GO" id="GO:0005886">
    <property type="term" value="C:plasma membrane"/>
    <property type="evidence" value="ECO:0007669"/>
    <property type="project" value="UniProtKB-ARBA"/>
</dbReference>
<proteinExistence type="predicted"/>
<keyword evidence="10 11" id="KW-0472">Membrane</keyword>
<reference evidence="14 15" key="1">
    <citation type="journal article" date="2012" name="Int. J. Syst. Evol. Microbiol.">
        <title>Vibrio caribbeanicus sp. nov., isolated from the marine sponge Scleritoderma cyanea.</title>
        <authorList>
            <person name="Hoffmann M."/>
            <person name="Monday S.R."/>
            <person name="Allard M.W."/>
            <person name="Strain E.A."/>
            <person name="Whittaker P."/>
            <person name="Naum M."/>
            <person name="McCarthy P.J."/>
            <person name="Lopez J.V."/>
            <person name="Fischer M."/>
            <person name="Brown E.W."/>
        </authorList>
    </citation>
    <scope>NUCLEOTIDE SEQUENCE [LARGE SCALE GENOMIC DNA]</scope>
    <source>
        <strain evidence="14 15">LMG 20546</strain>
    </source>
</reference>
<feature type="domain" description="Histidine kinase" evidence="12">
    <location>
        <begin position="261"/>
        <end position="475"/>
    </location>
</feature>
<dbReference type="PROSITE" id="PS50885">
    <property type="entry name" value="HAMP"/>
    <property type="match status" value="1"/>
</dbReference>
<dbReference type="InterPro" id="IPR005467">
    <property type="entry name" value="His_kinase_dom"/>
</dbReference>
<dbReference type="AlphaFoldDB" id="E8LWM8"/>
<dbReference type="Gene3D" id="1.10.287.130">
    <property type="match status" value="1"/>
</dbReference>
<dbReference type="InterPro" id="IPR036890">
    <property type="entry name" value="HATPase_C_sf"/>
</dbReference>
<comment type="caution">
    <text evidence="14">The sequence shown here is derived from an EMBL/GenBank/DDBJ whole genome shotgun (WGS) entry which is preliminary data.</text>
</comment>
<evidence type="ECO:0000256" key="7">
    <source>
        <dbReference type="ARBA" id="ARBA00022777"/>
    </source>
</evidence>
<keyword evidence="6 11" id="KW-0812">Transmembrane</keyword>
<keyword evidence="5" id="KW-0808">Transferase</keyword>
<dbReference type="InterPro" id="IPR004358">
    <property type="entry name" value="Sig_transdc_His_kin-like_C"/>
</dbReference>
<dbReference type="InterPro" id="IPR003660">
    <property type="entry name" value="HAMP_dom"/>
</dbReference>
<dbReference type="InterPro" id="IPR050428">
    <property type="entry name" value="TCS_sensor_his_kinase"/>
</dbReference>
<dbReference type="FunFam" id="3.30.565.10:FF:000006">
    <property type="entry name" value="Sensor histidine kinase WalK"/>
    <property type="match status" value="1"/>
</dbReference>
<evidence type="ECO:0000256" key="10">
    <source>
        <dbReference type="ARBA" id="ARBA00023136"/>
    </source>
</evidence>
<dbReference type="RefSeq" id="WP_006880257.1">
    <property type="nucleotide sequence ID" value="NZ_AEVS01000077.1"/>
</dbReference>
<comment type="catalytic activity">
    <reaction evidence="1">
        <text>ATP + protein L-histidine = ADP + protein N-phospho-L-histidine.</text>
        <dbReference type="EC" id="2.7.13.3"/>
    </reaction>
</comment>
<dbReference type="PRINTS" id="PR00344">
    <property type="entry name" value="BCTRLSENSOR"/>
</dbReference>
<evidence type="ECO:0000259" key="13">
    <source>
        <dbReference type="PROSITE" id="PS50885"/>
    </source>
</evidence>
<evidence type="ECO:0000256" key="1">
    <source>
        <dbReference type="ARBA" id="ARBA00000085"/>
    </source>
</evidence>
<protein>
    <recommendedName>
        <fullName evidence="3">histidine kinase</fullName>
        <ecNumber evidence="3">2.7.13.3</ecNumber>
    </recommendedName>
</protein>
<dbReference type="Gene3D" id="3.30.565.10">
    <property type="entry name" value="Histidine kinase-like ATPase, C-terminal domain"/>
    <property type="match status" value="1"/>
</dbReference>
<dbReference type="InterPro" id="IPR003661">
    <property type="entry name" value="HisK_dim/P_dom"/>
</dbReference>
<evidence type="ECO:0000259" key="12">
    <source>
        <dbReference type="PROSITE" id="PS50109"/>
    </source>
</evidence>
<dbReference type="OrthoDB" id="9804645at2"/>
<evidence type="ECO:0000256" key="6">
    <source>
        <dbReference type="ARBA" id="ARBA00022692"/>
    </source>
</evidence>
<evidence type="ECO:0000256" key="8">
    <source>
        <dbReference type="ARBA" id="ARBA00022989"/>
    </source>
</evidence>
<comment type="subcellular location">
    <subcellularLocation>
        <location evidence="2">Membrane</location>
    </subcellularLocation>
</comment>
<dbReference type="eggNOG" id="COG2205">
    <property type="taxonomic scope" value="Bacteria"/>
</dbReference>
<evidence type="ECO:0000313" key="14">
    <source>
        <dbReference type="EMBL" id="EGA64779.1"/>
    </source>
</evidence>
<feature type="domain" description="HAMP" evidence="13">
    <location>
        <begin position="201"/>
        <end position="253"/>
    </location>
</feature>
<keyword evidence="4" id="KW-0597">Phosphoprotein</keyword>
<dbReference type="Gene3D" id="6.10.340.10">
    <property type="match status" value="1"/>
</dbReference>
<gene>
    <name evidence="14" type="ORF">VIBR0546_17153</name>
</gene>